<comment type="function">
    <text evidence="12">Protein-lysine N-methyltransferase. Monomethylates PRMT5, modulating its transcriptional activity. May also act as a histone methyltransferase. Plays a critical role in cardiac development. Acts as a key epigenetic regulator of gene expression during cardiac development via its dual activities as a methyltransferase and negative regulator of HDAC1.</text>
</comment>
<keyword evidence="10" id="KW-0539">Nucleus</keyword>
<dbReference type="PANTHER" id="PTHR46165:SF2">
    <property type="entry name" value="SET AND MYND DOMAIN-CONTAINING PROTEIN 4"/>
    <property type="match status" value="1"/>
</dbReference>
<dbReference type="InterPro" id="IPR001214">
    <property type="entry name" value="SET_dom"/>
</dbReference>
<proteinExistence type="predicted"/>
<organism evidence="18">
    <name type="scientific">Menopon gallinae</name>
    <name type="common">poultry shaft louse</name>
    <dbReference type="NCBI Taxonomy" id="328185"/>
    <lineage>
        <taxon>Eukaryota</taxon>
        <taxon>Metazoa</taxon>
        <taxon>Ecdysozoa</taxon>
        <taxon>Arthropoda</taxon>
        <taxon>Hexapoda</taxon>
        <taxon>Insecta</taxon>
        <taxon>Pterygota</taxon>
        <taxon>Neoptera</taxon>
        <taxon>Paraneoptera</taxon>
        <taxon>Psocodea</taxon>
        <taxon>Troctomorpha</taxon>
        <taxon>Phthiraptera</taxon>
        <taxon>Amblycera</taxon>
        <taxon>Menoponidae</taxon>
        <taxon>Menopon</taxon>
    </lineage>
</organism>
<dbReference type="Gene3D" id="1.25.40.10">
    <property type="entry name" value="Tetratricopeptide repeat domain"/>
    <property type="match status" value="1"/>
</dbReference>
<evidence type="ECO:0000256" key="12">
    <source>
        <dbReference type="ARBA" id="ARBA00093423"/>
    </source>
</evidence>
<keyword evidence="6" id="KW-0949">S-adenosyl-L-methionine</keyword>
<comment type="catalytic activity">
    <reaction evidence="11">
        <text>L-lysyl-[protein] + S-adenosyl-L-methionine = N(6)-methyl-L-lysyl-[protein] + S-adenosyl-L-homocysteine + H(+)</text>
        <dbReference type="Rhea" id="RHEA:51736"/>
        <dbReference type="Rhea" id="RHEA-COMP:9752"/>
        <dbReference type="Rhea" id="RHEA-COMP:13053"/>
        <dbReference type="ChEBI" id="CHEBI:15378"/>
        <dbReference type="ChEBI" id="CHEBI:29969"/>
        <dbReference type="ChEBI" id="CHEBI:57856"/>
        <dbReference type="ChEBI" id="CHEBI:59789"/>
        <dbReference type="ChEBI" id="CHEBI:61929"/>
    </reaction>
</comment>
<dbReference type="SUPFAM" id="SSF144232">
    <property type="entry name" value="HIT/MYND zinc finger-like"/>
    <property type="match status" value="1"/>
</dbReference>
<dbReference type="PROSITE" id="PS50280">
    <property type="entry name" value="SET"/>
    <property type="match status" value="1"/>
</dbReference>
<keyword evidence="7" id="KW-0479">Metal-binding</keyword>
<dbReference type="GO" id="GO:0008270">
    <property type="term" value="F:zinc ion binding"/>
    <property type="evidence" value="ECO:0007669"/>
    <property type="project" value="UniProtKB-KW"/>
</dbReference>
<accession>A0AAW2IE62</accession>
<evidence type="ECO:0000256" key="9">
    <source>
        <dbReference type="ARBA" id="ARBA00022833"/>
    </source>
</evidence>
<evidence type="ECO:0000256" key="4">
    <source>
        <dbReference type="ARBA" id="ARBA00022603"/>
    </source>
</evidence>
<dbReference type="Pfam" id="PF00856">
    <property type="entry name" value="SET"/>
    <property type="match status" value="1"/>
</dbReference>
<keyword evidence="3" id="KW-0963">Cytoplasm</keyword>
<keyword evidence="4" id="KW-0489">Methyltransferase</keyword>
<keyword evidence="8 15" id="KW-0863">Zinc-finger</keyword>
<evidence type="ECO:0000256" key="2">
    <source>
        <dbReference type="ARBA" id="ARBA00004496"/>
    </source>
</evidence>
<name>A0AAW2IE62_9NEOP</name>
<protein>
    <recommendedName>
        <fullName evidence="13">Protein-lysine N-methyltransferase SMYD4</fullName>
    </recommendedName>
    <alternativeName>
        <fullName evidence="14">SET and MYND domain-containing protein 4</fullName>
    </alternativeName>
</protein>
<dbReference type="AlphaFoldDB" id="A0AAW2IE62"/>
<sequence>MSLPNTIGDYFESLTNDLYQDTSELNRDDPISFCWKKSAKLKEYVKDAHQPRARKSDPCAYGYIRQGNLAREPYDRLQLYTNAVFSAQPKSRALSQAYSSRSTVLYLMGHYRESINDIDMALSILSIGSPERPSLLVLKSVLLSAVGENEKAKKVLTSAHSLRDKLPSEDIRLNSEINNAETIIKRGKLIEKQEELELPKLKHGENPTFPGASNCVELKYSEEKGRHVIAKCDINVGDVLFLEKSFSFVIHNKFYCEACCKYVVAPVPCEYCTVVQYCSEKCRDSAYESFHKFECGYKQALMYTGIAQLALRIILKAAGDFDTLKKRISSLNKGKSIIGEDIYENVYNLLDHTASLDITDLIKYSLVAIFISILIFDNSYGTPTDLNIQSCANVILRHIVQVISNSHSICTSNSASPTSGLDLKERRIGSAIYPSVSMMNHSCETSIVEGFHQDIFVGRACKKIKKGEEVYSNYGPNCILTDRLSRQKRLKDQYHFECKCPRCSEEYDLYDILNSLKCKKCKGPLVDYAQRVDVDNKISICLSCGTKEFFSAEKLMKLKSIRELMDEGELMMDLNDWSSALNAYIMAWKLGINLLYKLHKDLESSADNIAECLIRMGEMKKGLRFMRCALLSTGARFGYDSLEFAFQSKEYSDVIKMHCQVPLGKDRNELKDLRSEGFKFYEMSEKILRKMYGNSYPEKLRKF</sequence>
<feature type="domain" description="MYND-type" evidence="17">
    <location>
        <begin position="256"/>
        <end position="295"/>
    </location>
</feature>
<dbReference type="GO" id="GO:0005634">
    <property type="term" value="C:nucleus"/>
    <property type="evidence" value="ECO:0007669"/>
    <property type="project" value="UniProtKB-SubCell"/>
</dbReference>
<dbReference type="InterPro" id="IPR002893">
    <property type="entry name" value="Znf_MYND"/>
</dbReference>
<evidence type="ECO:0000256" key="1">
    <source>
        <dbReference type="ARBA" id="ARBA00004123"/>
    </source>
</evidence>
<evidence type="ECO:0000256" key="5">
    <source>
        <dbReference type="ARBA" id="ARBA00022679"/>
    </source>
</evidence>
<comment type="caution">
    <text evidence="18">The sequence shown here is derived from an EMBL/GenBank/DDBJ whole genome shotgun (WGS) entry which is preliminary data.</text>
</comment>
<dbReference type="InterPro" id="IPR052097">
    <property type="entry name" value="SET-MYND_domain_protein"/>
</dbReference>
<dbReference type="InterPro" id="IPR011990">
    <property type="entry name" value="TPR-like_helical_dom_sf"/>
</dbReference>
<dbReference type="GO" id="GO:0008276">
    <property type="term" value="F:protein methyltransferase activity"/>
    <property type="evidence" value="ECO:0007669"/>
    <property type="project" value="UniProtKB-ARBA"/>
</dbReference>
<dbReference type="GO" id="GO:0042826">
    <property type="term" value="F:histone deacetylase binding"/>
    <property type="evidence" value="ECO:0007669"/>
    <property type="project" value="TreeGrafter"/>
</dbReference>
<evidence type="ECO:0000256" key="3">
    <source>
        <dbReference type="ARBA" id="ARBA00022490"/>
    </source>
</evidence>
<evidence type="ECO:0000256" key="11">
    <source>
        <dbReference type="ARBA" id="ARBA00048985"/>
    </source>
</evidence>
<dbReference type="CDD" id="cd10536">
    <property type="entry name" value="SET_SMYD4"/>
    <property type="match status" value="1"/>
</dbReference>
<evidence type="ECO:0000259" key="16">
    <source>
        <dbReference type="PROSITE" id="PS50280"/>
    </source>
</evidence>
<dbReference type="PANTHER" id="PTHR46165">
    <property type="entry name" value="SET AND MYND DOMAIN-CONTAINING PROTEIN 4"/>
    <property type="match status" value="1"/>
</dbReference>
<evidence type="ECO:0000259" key="17">
    <source>
        <dbReference type="PROSITE" id="PS50865"/>
    </source>
</evidence>
<evidence type="ECO:0000256" key="6">
    <source>
        <dbReference type="ARBA" id="ARBA00022691"/>
    </source>
</evidence>
<comment type="subcellular location">
    <subcellularLocation>
        <location evidence="2">Cytoplasm</location>
    </subcellularLocation>
    <subcellularLocation>
        <location evidence="1">Nucleus</location>
    </subcellularLocation>
</comment>
<dbReference type="Gene3D" id="2.170.270.10">
    <property type="entry name" value="SET domain"/>
    <property type="match status" value="1"/>
</dbReference>
<dbReference type="SUPFAM" id="SSF82199">
    <property type="entry name" value="SET domain"/>
    <property type="match status" value="1"/>
</dbReference>
<evidence type="ECO:0000313" key="18">
    <source>
        <dbReference type="EMBL" id="KAL0280425.1"/>
    </source>
</evidence>
<dbReference type="Gene3D" id="6.10.140.2220">
    <property type="match status" value="1"/>
</dbReference>
<keyword evidence="9" id="KW-0862">Zinc</keyword>
<evidence type="ECO:0000256" key="8">
    <source>
        <dbReference type="ARBA" id="ARBA00022771"/>
    </source>
</evidence>
<dbReference type="PROSITE" id="PS50865">
    <property type="entry name" value="ZF_MYND_2"/>
    <property type="match status" value="1"/>
</dbReference>
<evidence type="ECO:0000256" key="10">
    <source>
        <dbReference type="ARBA" id="ARBA00023242"/>
    </source>
</evidence>
<dbReference type="GO" id="GO:0005737">
    <property type="term" value="C:cytoplasm"/>
    <property type="evidence" value="ECO:0007669"/>
    <property type="project" value="UniProtKB-SubCell"/>
</dbReference>
<dbReference type="InterPro" id="IPR046341">
    <property type="entry name" value="SET_dom_sf"/>
</dbReference>
<dbReference type="GO" id="GO:0008757">
    <property type="term" value="F:S-adenosylmethionine-dependent methyltransferase activity"/>
    <property type="evidence" value="ECO:0007669"/>
    <property type="project" value="UniProtKB-ARBA"/>
</dbReference>
<dbReference type="EMBL" id="JARGDH010000001">
    <property type="protein sequence ID" value="KAL0280425.1"/>
    <property type="molecule type" value="Genomic_DNA"/>
</dbReference>
<dbReference type="SUPFAM" id="SSF48452">
    <property type="entry name" value="TPR-like"/>
    <property type="match status" value="1"/>
</dbReference>
<evidence type="ECO:0000256" key="7">
    <source>
        <dbReference type="ARBA" id="ARBA00022723"/>
    </source>
</evidence>
<dbReference type="Gene3D" id="1.10.220.160">
    <property type="match status" value="1"/>
</dbReference>
<evidence type="ECO:0000256" key="15">
    <source>
        <dbReference type="PROSITE-ProRule" id="PRU00134"/>
    </source>
</evidence>
<keyword evidence="5" id="KW-0808">Transferase</keyword>
<feature type="domain" description="SET" evidence="16">
    <location>
        <begin position="214"/>
        <end position="475"/>
    </location>
</feature>
<dbReference type="GO" id="GO:0032259">
    <property type="term" value="P:methylation"/>
    <property type="evidence" value="ECO:0007669"/>
    <property type="project" value="UniProtKB-KW"/>
</dbReference>
<evidence type="ECO:0000256" key="13">
    <source>
        <dbReference type="ARBA" id="ARBA00093635"/>
    </source>
</evidence>
<gene>
    <name evidence="18" type="ORF">PYX00_001719</name>
</gene>
<reference evidence="18" key="1">
    <citation type="journal article" date="2024" name="Gigascience">
        <title>Chromosome-level genome of the poultry shaft louse Menopon gallinae provides insight into the host-switching and adaptive evolution of parasitic lice.</title>
        <authorList>
            <person name="Xu Y."/>
            <person name="Ma L."/>
            <person name="Liu S."/>
            <person name="Liang Y."/>
            <person name="Liu Q."/>
            <person name="He Z."/>
            <person name="Tian L."/>
            <person name="Duan Y."/>
            <person name="Cai W."/>
            <person name="Li H."/>
            <person name="Song F."/>
        </authorList>
    </citation>
    <scope>NUCLEOTIDE SEQUENCE</scope>
    <source>
        <strain evidence="18">Cailab_2023a</strain>
    </source>
</reference>
<dbReference type="InterPro" id="IPR044421">
    <property type="entry name" value="SMYD4_SET"/>
</dbReference>
<evidence type="ECO:0000256" key="14">
    <source>
        <dbReference type="ARBA" id="ARBA00093680"/>
    </source>
</evidence>
<dbReference type="GO" id="GO:0008170">
    <property type="term" value="F:N-methyltransferase activity"/>
    <property type="evidence" value="ECO:0007669"/>
    <property type="project" value="UniProtKB-ARBA"/>
</dbReference>